<accession>C4K4A7</accession>
<dbReference type="EMBL" id="CP001277">
    <property type="protein sequence ID" value="ACQ67400.1"/>
    <property type="molecule type" value="Genomic_DNA"/>
</dbReference>
<dbReference type="HOGENOM" id="CLU_3374084_0_0_6"/>
<keyword evidence="2" id="KW-1185">Reference proteome</keyword>
<gene>
    <name evidence="1" type="ordered locus">HDEF_0660</name>
</gene>
<evidence type="ECO:0000313" key="2">
    <source>
        <dbReference type="Proteomes" id="UP000002334"/>
    </source>
</evidence>
<proteinExistence type="predicted"/>
<dbReference type="KEGG" id="hde:HDEF_0660"/>
<dbReference type="AlphaFoldDB" id="C4K4A7"/>
<evidence type="ECO:0000313" key="1">
    <source>
        <dbReference type="EMBL" id="ACQ67400.1"/>
    </source>
</evidence>
<name>C4K4A7_HAMD5</name>
<dbReference type="Proteomes" id="UP000002334">
    <property type="component" value="Chromosome"/>
</dbReference>
<sequence>MVIVSQHGIKAPTKLTPLMPSVTLGLFGRFLYHI</sequence>
<reference evidence="1 2" key="1">
    <citation type="journal article" date="2009" name="Proc. Natl. Acad. Sci. U.S.A.">
        <title>Hamiltonella defensa, genome evolution of protective bacterial endosymbiont from pathogenic ancestors.</title>
        <authorList>
            <person name="Degnan P.H."/>
            <person name="Yu Y."/>
            <person name="Sisneros N."/>
            <person name="Wing R.A."/>
            <person name="Moran N.A."/>
        </authorList>
    </citation>
    <scope>NUCLEOTIDE SEQUENCE [LARGE SCALE GENOMIC DNA]</scope>
    <source>
        <strain evidence="2">5AT</strain>
    </source>
</reference>
<protein>
    <submittedName>
        <fullName evidence="1">Uncharacterized protein</fullName>
    </submittedName>
</protein>
<organism evidence="1 2">
    <name type="scientific">Hamiltonella defensa subsp. Acyrthosiphon pisum (strain 5AT)</name>
    <dbReference type="NCBI Taxonomy" id="572265"/>
    <lineage>
        <taxon>Bacteria</taxon>
        <taxon>Pseudomonadati</taxon>
        <taxon>Pseudomonadota</taxon>
        <taxon>Gammaproteobacteria</taxon>
        <taxon>Enterobacterales</taxon>
        <taxon>Enterobacteriaceae</taxon>
        <taxon>aphid secondary symbionts</taxon>
        <taxon>Candidatus Williamhamiltonella</taxon>
    </lineage>
</organism>